<evidence type="ECO:0000313" key="1">
    <source>
        <dbReference type="EMBL" id="MCY1007628.1"/>
    </source>
</evidence>
<reference evidence="1" key="1">
    <citation type="submission" date="2022-11" db="EMBL/GenBank/DDBJ databases">
        <title>Minimal conservation of predation-associated metabolite biosynthetic gene clusters underscores biosynthetic potential of Myxococcota including descriptions for ten novel species: Archangium lansinium sp. nov., Myxococcus landrumus sp. nov., Nannocystis bai.</title>
        <authorList>
            <person name="Ahearne A."/>
            <person name="Stevens C."/>
            <person name="Phillips K."/>
        </authorList>
    </citation>
    <scope>NUCLEOTIDE SEQUENCE</scope>
    <source>
        <strain evidence="1">Na p29</strain>
    </source>
</reference>
<sequence length="168" mass="18697">MNMPMTQPQPPQGRPLSPAAQKMLAEVELLPGEVLHYSIQGDGFFLGSNPLVKAAAVINSFFTTITGGHIRVFLFVTNMRILLLESRQALCGFARIRRYNAIALASLAEAGSGKETQWCCIHTRMIHIESKTQRYSIVIKHLDDRALREFVQTMSSVMLGNAYARTTT</sequence>
<evidence type="ECO:0000313" key="2">
    <source>
        <dbReference type="Proteomes" id="UP001150924"/>
    </source>
</evidence>
<dbReference type="AlphaFoldDB" id="A0A9X3EP33"/>
<gene>
    <name evidence="1" type="ORF">OV079_19150</name>
</gene>
<dbReference type="Proteomes" id="UP001150924">
    <property type="component" value="Unassembled WGS sequence"/>
</dbReference>
<proteinExistence type="predicted"/>
<comment type="caution">
    <text evidence="1">The sequence shown here is derived from an EMBL/GenBank/DDBJ whole genome shotgun (WGS) entry which is preliminary data.</text>
</comment>
<organism evidence="1 2">
    <name type="scientific">Nannocystis pusilla</name>
    <dbReference type="NCBI Taxonomy" id="889268"/>
    <lineage>
        <taxon>Bacteria</taxon>
        <taxon>Pseudomonadati</taxon>
        <taxon>Myxococcota</taxon>
        <taxon>Polyangia</taxon>
        <taxon>Nannocystales</taxon>
        <taxon>Nannocystaceae</taxon>
        <taxon>Nannocystis</taxon>
    </lineage>
</organism>
<accession>A0A9X3EP33</accession>
<name>A0A9X3EP33_9BACT</name>
<dbReference type="RefSeq" id="WP_267770272.1">
    <property type="nucleotide sequence ID" value="NZ_JAPNKE010000002.1"/>
</dbReference>
<protein>
    <submittedName>
        <fullName evidence="1">Uncharacterized protein</fullName>
    </submittedName>
</protein>
<keyword evidence="2" id="KW-1185">Reference proteome</keyword>
<dbReference type="EMBL" id="JAPNKE010000002">
    <property type="protein sequence ID" value="MCY1007628.1"/>
    <property type="molecule type" value="Genomic_DNA"/>
</dbReference>